<feature type="transmembrane region" description="Helical" evidence="8">
    <location>
        <begin position="264"/>
        <end position="287"/>
    </location>
</feature>
<comment type="caution">
    <text evidence="9">The sequence shown here is derived from an EMBL/GenBank/DDBJ whole genome shotgun (WGS) entry which is preliminary data.</text>
</comment>
<dbReference type="PANTHER" id="PTHR48086:SF7">
    <property type="entry name" value="SODIUM-SOLUTE SYMPORTER-RELATED"/>
    <property type="match status" value="1"/>
</dbReference>
<dbReference type="AlphaFoldDB" id="A0A9D2TCS4"/>
<dbReference type="GO" id="GO:0022857">
    <property type="term" value="F:transmembrane transporter activity"/>
    <property type="evidence" value="ECO:0007669"/>
    <property type="project" value="InterPro"/>
</dbReference>
<dbReference type="InterPro" id="IPR001734">
    <property type="entry name" value="Na/solute_symporter"/>
</dbReference>
<comment type="similarity">
    <text evidence="2 7">Belongs to the sodium:solute symporter (SSF) (TC 2.A.21) family.</text>
</comment>
<proteinExistence type="inferred from homology"/>
<feature type="transmembrane region" description="Helical" evidence="8">
    <location>
        <begin position="6"/>
        <end position="25"/>
    </location>
</feature>
<keyword evidence="4 8" id="KW-0812">Transmembrane</keyword>
<reference evidence="9" key="1">
    <citation type="journal article" date="2021" name="PeerJ">
        <title>Extensive microbial diversity within the chicken gut microbiome revealed by metagenomics and culture.</title>
        <authorList>
            <person name="Gilroy R."/>
            <person name="Ravi A."/>
            <person name="Getino M."/>
            <person name="Pursley I."/>
            <person name="Horton D.L."/>
            <person name="Alikhan N.F."/>
            <person name="Baker D."/>
            <person name="Gharbi K."/>
            <person name="Hall N."/>
            <person name="Watson M."/>
            <person name="Adriaenssens E.M."/>
            <person name="Foster-Nyarko E."/>
            <person name="Jarju S."/>
            <person name="Secka A."/>
            <person name="Antonio M."/>
            <person name="Oren A."/>
            <person name="Chaudhuri R.R."/>
            <person name="La Ragione R."/>
            <person name="Hildebrand F."/>
            <person name="Pallen M.J."/>
        </authorList>
    </citation>
    <scope>NUCLEOTIDE SEQUENCE</scope>
    <source>
        <strain evidence="9">ChiBcec2-3848</strain>
    </source>
</reference>
<evidence type="ECO:0000256" key="4">
    <source>
        <dbReference type="ARBA" id="ARBA00022692"/>
    </source>
</evidence>
<evidence type="ECO:0000256" key="5">
    <source>
        <dbReference type="ARBA" id="ARBA00022989"/>
    </source>
</evidence>
<protein>
    <submittedName>
        <fullName evidence="9">Sodium:solute symporter family protein</fullName>
    </submittedName>
</protein>
<dbReference type="Gene3D" id="1.20.1730.10">
    <property type="entry name" value="Sodium/glucose cotransporter"/>
    <property type="match status" value="1"/>
</dbReference>
<comment type="subcellular location">
    <subcellularLocation>
        <location evidence="1">Membrane</location>
        <topology evidence="1">Multi-pass membrane protein</topology>
    </subcellularLocation>
</comment>
<dbReference type="InterPro" id="IPR050277">
    <property type="entry name" value="Sodium:Solute_Symporter"/>
</dbReference>
<dbReference type="EMBL" id="DWVZ01000159">
    <property type="protein sequence ID" value="HJC64331.1"/>
    <property type="molecule type" value="Genomic_DNA"/>
</dbReference>
<evidence type="ECO:0000256" key="1">
    <source>
        <dbReference type="ARBA" id="ARBA00004141"/>
    </source>
</evidence>
<organism evidence="9 10">
    <name type="scientific">Candidatus Blautia merdavium</name>
    <dbReference type="NCBI Taxonomy" id="2838494"/>
    <lineage>
        <taxon>Bacteria</taxon>
        <taxon>Bacillati</taxon>
        <taxon>Bacillota</taxon>
        <taxon>Clostridia</taxon>
        <taxon>Lachnospirales</taxon>
        <taxon>Lachnospiraceae</taxon>
        <taxon>Blautia</taxon>
    </lineage>
</organism>
<feature type="transmembrane region" description="Helical" evidence="8">
    <location>
        <begin position="359"/>
        <end position="382"/>
    </location>
</feature>
<evidence type="ECO:0000313" key="9">
    <source>
        <dbReference type="EMBL" id="HJC64331.1"/>
    </source>
</evidence>
<feature type="transmembrane region" description="Helical" evidence="8">
    <location>
        <begin position="121"/>
        <end position="143"/>
    </location>
</feature>
<evidence type="ECO:0000313" key="10">
    <source>
        <dbReference type="Proteomes" id="UP000823886"/>
    </source>
</evidence>
<name>A0A9D2TCS4_9FIRM</name>
<feature type="transmembrane region" description="Helical" evidence="8">
    <location>
        <begin position="440"/>
        <end position="461"/>
    </location>
</feature>
<dbReference type="CDD" id="cd10322">
    <property type="entry name" value="SLC5sbd"/>
    <property type="match status" value="1"/>
</dbReference>
<dbReference type="PROSITE" id="PS50283">
    <property type="entry name" value="NA_SOLUT_SYMP_3"/>
    <property type="match status" value="1"/>
</dbReference>
<dbReference type="Pfam" id="PF00474">
    <property type="entry name" value="SSF"/>
    <property type="match status" value="1"/>
</dbReference>
<evidence type="ECO:0000256" key="3">
    <source>
        <dbReference type="ARBA" id="ARBA00022448"/>
    </source>
</evidence>
<accession>A0A9D2TCS4</accession>
<feature type="transmembrane region" description="Helical" evidence="8">
    <location>
        <begin position="175"/>
        <end position="205"/>
    </location>
</feature>
<feature type="transmembrane region" description="Helical" evidence="8">
    <location>
        <begin position="388"/>
        <end position="406"/>
    </location>
</feature>
<keyword evidence="5 8" id="KW-1133">Transmembrane helix</keyword>
<feature type="transmembrane region" description="Helical" evidence="8">
    <location>
        <begin position="413"/>
        <end position="434"/>
    </location>
</feature>
<dbReference type="PANTHER" id="PTHR48086">
    <property type="entry name" value="SODIUM/PROLINE SYMPORTER-RELATED"/>
    <property type="match status" value="1"/>
</dbReference>
<feature type="transmembrane region" description="Helical" evidence="8">
    <location>
        <begin position="79"/>
        <end position="100"/>
    </location>
</feature>
<dbReference type="GO" id="GO:0005886">
    <property type="term" value="C:plasma membrane"/>
    <property type="evidence" value="ECO:0007669"/>
    <property type="project" value="TreeGrafter"/>
</dbReference>
<feature type="transmembrane region" description="Helical" evidence="8">
    <location>
        <begin position="225"/>
        <end position="244"/>
    </location>
</feature>
<reference evidence="9" key="2">
    <citation type="submission" date="2021-04" db="EMBL/GenBank/DDBJ databases">
        <authorList>
            <person name="Gilroy R."/>
        </authorList>
    </citation>
    <scope>NUCLEOTIDE SEQUENCE</scope>
    <source>
        <strain evidence="9">ChiBcec2-3848</strain>
    </source>
</reference>
<dbReference type="Proteomes" id="UP000823886">
    <property type="component" value="Unassembled WGS sequence"/>
</dbReference>
<dbReference type="InterPro" id="IPR038377">
    <property type="entry name" value="Na/Glc_symporter_sf"/>
</dbReference>
<sequence>MNNAMIPTIIVVLIIYFAAMVFIGWMGRSKASNFEGYLSMGRSGGVLLLMGGAIGGQIGNGFVVGGASEGAVSGMAGSAYGIACALSTILVAIFLNNFIYNNNYMSMADYTRERYHNEIPGTIYDLSTAISSIGLIAGQIMAGEALFEALGLPGAVGAIAIAVVVLLYSQLSGLWGAFATSVVQTGVIIAGLVATTIVLIARGAIGDMSAAIDAGELASSSLDMSGLSAAGFAGMMLPLLFGMVTDQPTYQRINSAKSAKTSRIACYLSCLVMIPLALMPAFIGSFGAFKYNASGNSAFFDVILNELPAIVCALIIAAVLAAVMSTIDCGLITMSTVLTRDIWQGALKKNPSEKQLKKITLVINVLFMFSSTALALSSSSILGLLNNVYSFLAAACFVPFVGGIVWKRGDAKSAVAASVVGVLTVLISWIPGVVFPLGNIIPASLFPIIPSAIAFFLVSLLPSSAAAER</sequence>
<evidence type="ECO:0000256" key="7">
    <source>
        <dbReference type="RuleBase" id="RU362091"/>
    </source>
</evidence>
<evidence type="ECO:0000256" key="2">
    <source>
        <dbReference type="ARBA" id="ARBA00006434"/>
    </source>
</evidence>
<feature type="transmembrane region" description="Helical" evidence="8">
    <location>
        <begin position="307"/>
        <end position="338"/>
    </location>
</feature>
<gene>
    <name evidence="9" type="ORF">H9753_12065</name>
</gene>
<feature type="transmembrane region" description="Helical" evidence="8">
    <location>
        <begin position="149"/>
        <end position="168"/>
    </location>
</feature>
<keyword evidence="6 8" id="KW-0472">Membrane</keyword>
<keyword evidence="3" id="KW-0813">Transport</keyword>
<evidence type="ECO:0000256" key="8">
    <source>
        <dbReference type="SAM" id="Phobius"/>
    </source>
</evidence>
<feature type="transmembrane region" description="Helical" evidence="8">
    <location>
        <begin position="46"/>
        <end position="67"/>
    </location>
</feature>
<evidence type="ECO:0000256" key="6">
    <source>
        <dbReference type="ARBA" id="ARBA00023136"/>
    </source>
</evidence>